<dbReference type="Proteomes" id="UP000229907">
    <property type="component" value="Chromosome"/>
</dbReference>
<evidence type="ECO:0000313" key="2">
    <source>
        <dbReference type="Proteomes" id="UP000229907"/>
    </source>
</evidence>
<reference evidence="1 2" key="1">
    <citation type="submission" date="2016-11" db="EMBL/GenBank/DDBJ databases">
        <title>complete genome sequence of Bifidobacterium choerinum strain FMB-1.</title>
        <authorList>
            <person name="Park C.-S."/>
            <person name="Jung D.-H."/>
            <person name="Choi D.-S."/>
        </authorList>
    </citation>
    <scope>NUCLEOTIDE SEQUENCE [LARGE SCALE GENOMIC DNA]</scope>
    <source>
        <strain evidence="1 2">FMB-1</strain>
    </source>
</reference>
<dbReference type="EMBL" id="CP018044">
    <property type="protein sequence ID" value="ATU20843.1"/>
    <property type="molecule type" value="Genomic_DNA"/>
</dbReference>
<dbReference type="AlphaFoldDB" id="A0A2D3D6Y4"/>
<sequence length="77" mass="8375">MPLEAFLNTCELIGADPRAIMDAAYERLTKEMGQPKDLSTAATDDASAALADADNGIDIYDLAERIKAEDSVREEQE</sequence>
<gene>
    <name evidence="1" type="ORF">BcFMB_07800</name>
</gene>
<organism evidence="1 2">
    <name type="scientific">Bifidobacterium choerinum</name>
    <dbReference type="NCBI Taxonomy" id="35760"/>
    <lineage>
        <taxon>Bacteria</taxon>
        <taxon>Bacillati</taxon>
        <taxon>Actinomycetota</taxon>
        <taxon>Actinomycetes</taxon>
        <taxon>Bifidobacteriales</taxon>
        <taxon>Bifidobacteriaceae</taxon>
        <taxon>Bifidobacterium</taxon>
    </lineage>
</organism>
<accession>A0A2D3D6Y4</accession>
<name>A0A2D3D6Y4_9BIFI</name>
<evidence type="ECO:0000313" key="1">
    <source>
        <dbReference type="EMBL" id="ATU20843.1"/>
    </source>
</evidence>
<proteinExistence type="predicted"/>
<protein>
    <submittedName>
        <fullName evidence="1">Uncharacterized protein</fullName>
    </submittedName>
</protein>
<dbReference type="KEGG" id="bcho:BcFMB_07800"/>